<comment type="similarity">
    <text evidence="1 2">Belongs to the UPF0102 family.</text>
</comment>
<dbReference type="GO" id="GO:0003676">
    <property type="term" value="F:nucleic acid binding"/>
    <property type="evidence" value="ECO:0007669"/>
    <property type="project" value="InterPro"/>
</dbReference>
<dbReference type="Gene3D" id="3.40.1350.10">
    <property type="match status" value="1"/>
</dbReference>
<gene>
    <name evidence="3" type="ORF">HNQ51_001982</name>
</gene>
<dbReference type="SUPFAM" id="SSF52980">
    <property type="entry name" value="Restriction endonuclease-like"/>
    <property type="match status" value="1"/>
</dbReference>
<comment type="caution">
    <text evidence="3">The sequence shown here is derived from an EMBL/GenBank/DDBJ whole genome shotgun (WGS) entry which is preliminary data.</text>
</comment>
<dbReference type="PANTHER" id="PTHR34039:SF1">
    <property type="entry name" value="UPF0102 PROTEIN YRAN"/>
    <property type="match status" value="1"/>
</dbReference>
<evidence type="ECO:0000313" key="4">
    <source>
        <dbReference type="Proteomes" id="UP000554837"/>
    </source>
</evidence>
<dbReference type="Proteomes" id="UP000554837">
    <property type="component" value="Unassembled WGS sequence"/>
</dbReference>
<keyword evidence="3" id="KW-0540">Nuclease</keyword>
<evidence type="ECO:0000313" key="3">
    <source>
        <dbReference type="EMBL" id="MBB5204668.1"/>
    </source>
</evidence>
<dbReference type="HAMAP" id="MF_00048">
    <property type="entry name" value="UPF0102"/>
    <property type="match status" value="1"/>
</dbReference>
<reference evidence="3 4" key="1">
    <citation type="submission" date="2020-08" db="EMBL/GenBank/DDBJ databases">
        <title>Genomic Encyclopedia of Type Strains, Phase IV (KMG-IV): sequencing the most valuable type-strain genomes for metagenomic binning, comparative biology and taxonomic classification.</title>
        <authorList>
            <person name="Goeker M."/>
        </authorList>
    </citation>
    <scope>NUCLEOTIDE SEQUENCE [LARGE SCALE GENOMIC DNA]</scope>
    <source>
        <strain evidence="3 4">DSM 23958</strain>
    </source>
</reference>
<dbReference type="AlphaFoldDB" id="A0A840S5B3"/>
<evidence type="ECO:0000256" key="2">
    <source>
        <dbReference type="HAMAP-Rule" id="MF_00048"/>
    </source>
</evidence>
<dbReference type="GO" id="GO:0004519">
    <property type="term" value="F:endonuclease activity"/>
    <property type="evidence" value="ECO:0007669"/>
    <property type="project" value="UniProtKB-KW"/>
</dbReference>
<keyword evidence="4" id="KW-1185">Reference proteome</keyword>
<dbReference type="InterPro" id="IPR003509">
    <property type="entry name" value="UPF0102_YraN-like"/>
</dbReference>
<dbReference type="InterPro" id="IPR011856">
    <property type="entry name" value="tRNA_endonuc-like_dom_sf"/>
</dbReference>
<keyword evidence="3" id="KW-0255">Endonuclease</keyword>
<dbReference type="EMBL" id="JACHHO010000002">
    <property type="protein sequence ID" value="MBB5204668.1"/>
    <property type="molecule type" value="Genomic_DNA"/>
</dbReference>
<sequence length="125" mass="13865">MFGFKTTRAKGEEGEARALQHLEQQGLRLVARNYRVGGGPGRPGGEIDLILRDRQGVLVFVEVRQRRSNQQGGAAASIDAAKRRRLVRAAQTYLLNVHPLPRCRFDVVAIDGEQIEWLQAAFDAG</sequence>
<name>A0A840S5B3_9BURK</name>
<dbReference type="PANTHER" id="PTHR34039">
    <property type="entry name" value="UPF0102 PROTEIN YRAN"/>
    <property type="match status" value="1"/>
</dbReference>
<dbReference type="OrthoDB" id="9794876at2"/>
<dbReference type="RefSeq" id="WP_138855674.1">
    <property type="nucleotide sequence ID" value="NZ_CP040709.1"/>
</dbReference>
<dbReference type="InterPro" id="IPR011335">
    <property type="entry name" value="Restrct_endonuc-II-like"/>
</dbReference>
<organism evidence="3 4">
    <name type="scientific">Inhella inkyongensis</name>
    <dbReference type="NCBI Taxonomy" id="392593"/>
    <lineage>
        <taxon>Bacteria</taxon>
        <taxon>Pseudomonadati</taxon>
        <taxon>Pseudomonadota</taxon>
        <taxon>Betaproteobacteria</taxon>
        <taxon>Burkholderiales</taxon>
        <taxon>Sphaerotilaceae</taxon>
        <taxon>Inhella</taxon>
    </lineage>
</organism>
<protein>
    <recommendedName>
        <fullName evidence="2">UPF0102 protein HNQ51_001982</fullName>
    </recommendedName>
</protein>
<accession>A0A840S5B3</accession>
<dbReference type="NCBIfam" id="TIGR00252">
    <property type="entry name" value="YraN family protein"/>
    <property type="match status" value="1"/>
</dbReference>
<dbReference type="NCBIfam" id="NF009150">
    <property type="entry name" value="PRK12497.1-3"/>
    <property type="match status" value="1"/>
</dbReference>
<proteinExistence type="inferred from homology"/>
<keyword evidence="3" id="KW-0378">Hydrolase</keyword>
<dbReference type="Pfam" id="PF02021">
    <property type="entry name" value="UPF0102"/>
    <property type="match status" value="1"/>
</dbReference>
<evidence type="ECO:0000256" key="1">
    <source>
        <dbReference type="ARBA" id="ARBA00006738"/>
    </source>
</evidence>